<reference evidence="3" key="1">
    <citation type="journal article" date="2018" name="Nat. Microbiol.">
        <title>Leveraging single-cell genomics to expand the fungal tree of life.</title>
        <authorList>
            <person name="Ahrendt S.R."/>
            <person name="Quandt C.A."/>
            <person name="Ciobanu D."/>
            <person name="Clum A."/>
            <person name="Salamov A."/>
            <person name="Andreopoulos B."/>
            <person name="Cheng J.F."/>
            <person name="Woyke T."/>
            <person name="Pelin A."/>
            <person name="Henrissat B."/>
            <person name="Reynolds N.K."/>
            <person name="Benny G.L."/>
            <person name="Smith M.E."/>
            <person name="James T.Y."/>
            <person name="Grigoriev I.V."/>
        </authorList>
    </citation>
    <scope>NUCLEOTIDE SEQUENCE [LARGE SCALE GENOMIC DNA]</scope>
</reference>
<feature type="region of interest" description="Disordered" evidence="1">
    <location>
        <begin position="284"/>
        <end position="304"/>
    </location>
</feature>
<accession>A0A4P9W1E2</accession>
<organism evidence="2 3">
    <name type="scientific">Blyttiomyces helicus</name>
    <dbReference type="NCBI Taxonomy" id="388810"/>
    <lineage>
        <taxon>Eukaryota</taxon>
        <taxon>Fungi</taxon>
        <taxon>Fungi incertae sedis</taxon>
        <taxon>Chytridiomycota</taxon>
        <taxon>Chytridiomycota incertae sedis</taxon>
        <taxon>Chytridiomycetes</taxon>
        <taxon>Chytridiomycetes incertae sedis</taxon>
        <taxon>Blyttiomyces</taxon>
    </lineage>
</organism>
<name>A0A4P9W1E2_9FUNG</name>
<protein>
    <submittedName>
        <fullName evidence="2">Uncharacterized protein</fullName>
    </submittedName>
</protein>
<keyword evidence="3" id="KW-1185">Reference proteome</keyword>
<proteinExistence type="predicted"/>
<dbReference type="Proteomes" id="UP000269721">
    <property type="component" value="Unassembled WGS sequence"/>
</dbReference>
<evidence type="ECO:0000313" key="2">
    <source>
        <dbReference type="EMBL" id="RKO86001.1"/>
    </source>
</evidence>
<gene>
    <name evidence="2" type="ORF">BDK51DRAFT_27860</name>
</gene>
<feature type="compositionally biased region" description="Polar residues" evidence="1">
    <location>
        <begin position="287"/>
        <end position="298"/>
    </location>
</feature>
<evidence type="ECO:0000313" key="3">
    <source>
        <dbReference type="Proteomes" id="UP000269721"/>
    </source>
</evidence>
<sequence>MASSVAPPRGEIYQAGVPAAGAPAPVACTCRVGAAKKNSASRSHYILLYSLEAPKALNGKTASYRPNLPSSEGNYACSLSTRLAAAASSRAANFKSLLDGARDPRDFCSSPMWYPNMPRAPLSVDDGDLDAKDLDIELESSESKLSLPPTELLPIILANPSPIDCVFGYKYQPAAQLFRSIVAARQEPLFEFALCKNQHLCAACPDGFCCGFSRFAASRRAAASPITCACGNEHPPAARQERTRNRKLVVEAAGRFFRLDDSAGNLGSRGTCIQVNRKPIFIDSRQRGNSPLTANFPNPQKAKG</sequence>
<dbReference type="EMBL" id="KZ998561">
    <property type="protein sequence ID" value="RKO86001.1"/>
    <property type="molecule type" value="Genomic_DNA"/>
</dbReference>
<evidence type="ECO:0000256" key="1">
    <source>
        <dbReference type="SAM" id="MobiDB-lite"/>
    </source>
</evidence>
<dbReference type="AlphaFoldDB" id="A0A4P9W1E2"/>